<sequence length="317" mass="33467">MLTHLMTKAGQAVLTIFLASVVVFLGVRALPGDPAVTLAGDNPDPQVVAALRAELGLDQPLATQYVRYVEGLLHGDFGESVSSGQPVATMLGQALPVTLQLTLLTVLCGSLIGVATGVVAACRRGRWPEWAANGFSLLGLSVPNFWLAILAVSYVASVLTFLPTSGYVSPTQDPWAALTHLIVPALILSTSFAAIVMRQTRASMLEAFGTEYVLAARAKGMRETRVVLHHALRNSLVVVLTIIGLQLGALLSGAAVIEQIFGLPGIGRLAVRSVFSRDYPVVQAVVLISAVAYVLINLLVDALYTVIDPRVRVGGQP</sequence>
<dbReference type="PROSITE" id="PS50928">
    <property type="entry name" value="ABC_TM1"/>
    <property type="match status" value="1"/>
</dbReference>
<feature type="domain" description="ABC transmembrane type-1" evidence="8">
    <location>
        <begin position="95"/>
        <end position="300"/>
    </location>
</feature>
<dbReference type="InterPro" id="IPR035906">
    <property type="entry name" value="MetI-like_sf"/>
</dbReference>
<dbReference type="Pfam" id="PF00528">
    <property type="entry name" value="BPD_transp_1"/>
    <property type="match status" value="1"/>
</dbReference>
<evidence type="ECO:0000256" key="4">
    <source>
        <dbReference type="ARBA" id="ARBA00022692"/>
    </source>
</evidence>
<organism evidence="9 10">
    <name type="scientific">Streptomyces chisholmiae</name>
    <dbReference type="NCBI Taxonomy" id="3075540"/>
    <lineage>
        <taxon>Bacteria</taxon>
        <taxon>Bacillati</taxon>
        <taxon>Actinomycetota</taxon>
        <taxon>Actinomycetes</taxon>
        <taxon>Kitasatosporales</taxon>
        <taxon>Streptomycetaceae</taxon>
        <taxon>Streptomyces</taxon>
    </lineage>
</organism>
<evidence type="ECO:0000259" key="8">
    <source>
        <dbReference type="PROSITE" id="PS50928"/>
    </source>
</evidence>
<feature type="transmembrane region" description="Helical" evidence="7">
    <location>
        <begin position="281"/>
        <end position="300"/>
    </location>
</feature>
<evidence type="ECO:0000313" key="10">
    <source>
        <dbReference type="Proteomes" id="UP001183410"/>
    </source>
</evidence>
<dbReference type="PANTHER" id="PTHR43163:SF6">
    <property type="entry name" value="DIPEPTIDE TRANSPORT SYSTEM PERMEASE PROTEIN DPPB-RELATED"/>
    <property type="match status" value="1"/>
</dbReference>
<keyword evidence="5 7" id="KW-1133">Transmembrane helix</keyword>
<feature type="transmembrane region" description="Helical" evidence="7">
    <location>
        <begin position="235"/>
        <end position="261"/>
    </location>
</feature>
<keyword evidence="10" id="KW-1185">Reference proteome</keyword>
<dbReference type="Gene3D" id="1.10.3720.10">
    <property type="entry name" value="MetI-like"/>
    <property type="match status" value="1"/>
</dbReference>
<feature type="transmembrane region" description="Helical" evidence="7">
    <location>
        <begin position="175"/>
        <end position="196"/>
    </location>
</feature>
<evidence type="ECO:0000256" key="1">
    <source>
        <dbReference type="ARBA" id="ARBA00004651"/>
    </source>
</evidence>
<dbReference type="Pfam" id="PF19300">
    <property type="entry name" value="BPD_transp_1_N"/>
    <property type="match status" value="1"/>
</dbReference>
<keyword evidence="4 7" id="KW-0812">Transmembrane</keyword>
<keyword evidence="6 7" id="KW-0472">Membrane</keyword>
<proteinExistence type="inferred from homology"/>
<dbReference type="InterPro" id="IPR000515">
    <property type="entry name" value="MetI-like"/>
</dbReference>
<feature type="transmembrane region" description="Helical" evidence="7">
    <location>
        <begin position="99"/>
        <end position="122"/>
    </location>
</feature>
<evidence type="ECO:0000313" key="9">
    <source>
        <dbReference type="EMBL" id="MDT0265990.1"/>
    </source>
</evidence>
<dbReference type="RefSeq" id="WP_311665888.1">
    <property type="nucleotide sequence ID" value="NZ_JAVREO010000003.1"/>
</dbReference>
<evidence type="ECO:0000256" key="2">
    <source>
        <dbReference type="ARBA" id="ARBA00022448"/>
    </source>
</evidence>
<dbReference type="Proteomes" id="UP001183410">
    <property type="component" value="Unassembled WGS sequence"/>
</dbReference>
<gene>
    <name evidence="9" type="ORF">RM844_06750</name>
</gene>
<dbReference type="SUPFAM" id="SSF161098">
    <property type="entry name" value="MetI-like"/>
    <property type="match status" value="1"/>
</dbReference>
<comment type="caution">
    <text evidence="9">The sequence shown here is derived from an EMBL/GenBank/DDBJ whole genome shotgun (WGS) entry which is preliminary data.</text>
</comment>
<name>A0ABU2JLY4_9ACTN</name>
<dbReference type="EMBL" id="JAVREO010000003">
    <property type="protein sequence ID" value="MDT0265990.1"/>
    <property type="molecule type" value="Genomic_DNA"/>
</dbReference>
<feature type="transmembrane region" description="Helical" evidence="7">
    <location>
        <begin position="134"/>
        <end position="155"/>
    </location>
</feature>
<keyword evidence="2 7" id="KW-0813">Transport</keyword>
<evidence type="ECO:0000256" key="3">
    <source>
        <dbReference type="ARBA" id="ARBA00022475"/>
    </source>
</evidence>
<comment type="similarity">
    <text evidence="7">Belongs to the binding-protein-dependent transport system permease family.</text>
</comment>
<keyword evidence="3" id="KW-1003">Cell membrane</keyword>
<dbReference type="PANTHER" id="PTHR43163">
    <property type="entry name" value="DIPEPTIDE TRANSPORT SYSTEM PERMEASE PROTEIN DPPB-RELATED"/>
    <property type="match status" value="1"/>
</dbReference>
<accession>A0ABU2JLY4</accession>
<comment type="subcellular location">
    <subcellularLocation>
        <location evidence="1 7">Cell membrane</location>
        <topology evidence="1 7">Multi-pass membrane protein</topology>
    </subcellularLocation>
</comment>
<dbReference type="CDD" id="cd06261">
    <property type="entry name" value="TM_PBP2"/>
    <property type="match status" value="1"/>
</dbReference>
<dbReference type="InterPro" id="IPR045621">
    <property type="entry name" value="BPD_transp_1_N"/>
</dbReference>
<evidence type="ECO:0000256" key="5">
    <source>
        <dbReference type="ARBA" id="ARBA00022989"/>
    </source>
</evidence>
<evidence type="ECO:0000256" key="6">
    <source>
        <dbReference type="ARBA" id="ARBA00023136"/>
    </source>
</evidence>
<reference evidence="10" key="1">
    <citation type="submission" date="2023-07" db="EMBL/GenBank/DDBJ databases">
        <title>30 novel species of actinomycetes from the DSMZ collection.</title>
        <authorList>
            <person name="Nouioui I."/>
        </authorList>
    </citation>
    <scope>NUCLEOTIDE SEQUENCE [LARGE SCALE GENOMIC DNA]</scope>
    <source>
        <strain evidence="10">DSM 44915</strain>
    </source>
</reference>
<evidence type="ECO:0000256" key="7">
    <source>
        <dbReference type="RuleBase" id="RU363032"/>
    </source>
</evidence>
<protein>
    <submittedName>
        <fullName evidence="9">ABC transporter permease</fullName>
    </submittedName>
</protein>